<evidence type="ECO:0000313" key="4">
    <source>
        <dbReference type="Proteomes" id="UP000679691"/>
    </source>
</evidence>
<dbReference type="GO" id="GO:0008081">
    <property type="term" value="F:phosphoric diester hydrolase activity"/>
    <property type="evidence" value="ECO:0007669"/>
    <property type="project" value="InterPro"/>
</dbReference>
<evidence type="ECO:0000256" key="1">
    <source>
        <dbReference type="SAM" id="SignalP"/>
    </source>
</evidence>
<evidence type="ECO:0000313" key="3">
    <source>
        <dbReference type="EMBL" id="MBP3943613.1"/>
    </source>
</evidence>
<dbReference type="EMBL" id="JAGKSB010000008">
    <property type="protein sequence ID" value="MBP3943613.1"/>
    <property type="molecule type" value="Genomic_DNA"/>
</dbReference>
<dbReference type="InterPro" id="IPR017946">
    <property type="entry name" value="PLC-like_Pdiesterase_TIM-brl"/>
</dbReference>
<sequence length="305" mass="34425">MKLKNISLLGLSLLIGFSSCNSIRNLTAVTADNFPTFSAEAHRGGRGLNPENSIIAMKAAIDMDYITTLEMDCHITKDKRVVVYHDHYLNPKFVTYSDGKEIPSEKKNIFIYNLNYSELQKYDIGSKVYADFPQQHKTPTKVALLSELIDSAEAHAAKKGRKPMFYNIETKSKEGADGKYHPAPKEFVDLMVQVITEKGIGPRTVIQSFDKRTIQYLHKTYPQLKTSFLIDASKKTTAKEVVQELGFTPFIISPNYKLVTKAFVKDFRSYGMKVIPWTANDAKQIKALKALKVDGIITDYPNLLK</sequence>
<protein>
    <submittedName>
        <fullName evidence="3">Glycerophosphodiester phosphodiesterase</fullName>
    </submittedName>
</protein>
<accession>A0A8T4HB11</accession>
<dbReference type="GO" id="GO:0006629">
    <property type="term" value="P:lipid metabolic process"/>
    <property type="evidence" value="ECO:0007669"/>
    <property type="project" value="InterPro"/>
</dbReference>
<dbReference type="SUPFAM" id="SSF51695">
    <property type="entry name" value="PLC-like phosphodiesterases"/>
    <property type="match status" value="1"/>
</dbReference>
<feature type="chain" id="PRO_5035741831" evidence="1">
    <location>
        <begin position="24"/>
        <end position="305"/>
    </location>
</feature>
<feature type="signal peptide" evidence="1">
    <location>
        <begin position="1"/>
        <end position="23"/>
    </location>
</feature>
<dbReference type="InterPro" id="IPR030395">
    <property type="entry name" value="GP_PDE_dom"/>
</dbReference>
<keyword evidence="4" id="KW-1185">Reference proteome</keyword>
<dbReference type="PROSITE" id="PS51704">
    <property type="entry name" value="GP_PDE"/>
    <property type="match status" value="1"/>
</dbReference>
<dbReference type="PROSITE" id="PS51257">
    <property type="entry name" value="PROKAR_LIPOPROTEIN"/>
    <property type="match status" value="1"/>
</dbReference>
<feature type="domain" description="GP-PDE" evidence="2">
    <location>
        <begin position="37"/>
        <end position="305"/>
    </location>
</feature>
<name>A0A8T4HB11_9SPHI</name>
<dbReference type="AlphaFoldDB" id="A0A8T4HB11"/>
<gene>
    <name evidence="3" type="ORF">J5U18_08575</name>
</gene>
<dbReference type="Gene3D" id="3.20.20.190">
    <property type="entry name" value="Phosphatidylinositol (PI) phosphodiesterase"/>
    <property type="match status" value="1"/>
</dbReference>
<comment type="caution">
    <text evidence="3">The sequence shown here is derived from an EMBL/GenBank/DDBJ whole genome shotgun (WGS) entry which is preliminary data.</text>
</comment>
<dbReference type="Pfam" id="PF03009">
    <property type="entry name" value="GDPD"/>
    <property type="match status" value="1"/>
</dbReference>
<dbReference type="RefSeq" id="WP_353547112.1">
    <property type="nucleotide sequence ID" value="NZ_JAGKSB010000008.1"/>
</dbReference>
<dbReference type="PANTHER" id="PTHR46211">
    <property type="entry name" value="GLYCEROPHOSPHORYL DIESTER PHOSPHODIESTERASE"/>
    <property type="match status" value="1"/>
</dbReference>
<evidence type="ECO:0000259" key="2">
    <source>
        <dbReference type="PROSITE" id="PS51704"/>
    </source>
</evidence>
<dbReference type="Proteomes" id="UP000679691">
    <property type="component" value="Unassembled WGS sequence"/>
</dbReference>
<reference evidence="3" key="1">
    <citation type="submission" date="2021-03" db="EMBL/GenBank/DDBJ databases">
        <authorList>
            <person name="Lu T."/>
            <person name="Wang Q."/>
            <person name="Han X."/>
        </authorList>
    </citation>
    <scope>NUCLEOTIDE SEQUENCE</scope>
    <source>
        <strain evidence="3">WQ 2009</strain>
    </source>
</reference>
<proteinExistence type="predicted"/>
<organism evidence="3 4">
    <name type="scientific">Rhinopithecimicrobium faecis</name>
    <dbReference type="NCBI Taxonomy" id="2820698"/>
    <lineage>
        <taxon>Bacteria</taxon>
        <taxon>Pseudomonadati</taxon>
        <taxon>Bacteroidota</taxon>
        <taxon>Sphingobacteriia</taxon>
        <taxon>Sphingobacteriales</taxon>
        <taxon>Sphingobacteriaceae</taxon>
        <taxon>Rhinopithecimicrobium</taxon>
    </lineage>
</organism>
<keyword evidence="1" id="KW-0732">Signal</keyword>
<dbReference type="PANTHER" id="PTHR46211:SF14">
    <property type="entry name" value="GLYCEROPHOSPHODIESTER PHOSPHODIESTERASE"/>
    <property type="match status" value="1"/>
</dbReference>